<evidence type="ECO:0000259" key="7">
    <source>
        <dbReference type="Pfam" id="PF25975"/>
    </source>
</evidence>
<accession>A0A1E8CKX0</accession>
<dbReference type="InterPro" id="IPR051909">
    <property type="entry name" value="MFP_Cation_Efflux"/>
</dbReference>
<evidence type="ECO:0000259" key="5">
    <source>
        <dbReference type="Pfam" id="PF25917"/>
    </source>
</evidence>
<dbReference type="RefSeq" id="WP_070116665.1">
    <property type="nucleotide sequence ID" value="NZ_MASR01000001.1"/>
</dbReference>
<dbReference type="Gene3D" id="2.40.50.100">
    <property type="match status" value="1"/>
</dbReference>
<evidence type="ECO:0008006" key="10">
    <source>
        <dbReference type="Google" id="ProtNLM"/>
    </source>
</evidence>
<feature type="chain" id="PRO_5009212234" description="RND efflux pump membrane fusion protein barrel-sandwich domain-containing protein" evidence="4">
    <location>
        <begin position="19"/>
        <end position="326"/>
    </location>
</feature>
<feature type="region of interest" description="Disordered" evidence="3">
    <location>
        <begin position="26"/>
        <end position="56"/>
    </location>
</feature>
<dbReference type="Pfam" id="PF25917">
    <property type="entry name" value="BSH_RND"/>
    <property type="match status" value="1"/>
</dbReference>
<dbReference type="InterPro" id="IPR058649">
    <property type="entry name" value="CzcB_C"/>
</dbReference>
<feature type="domain" description="CusB-like beta-barrel" evidence="6">
    <location>
        <begin position="173"/>
        <end position="247"/>
    </location>
</feature>
<evidence type="ECO:0000313" key="8">
    <source>
        <dbReference type="EMBL" id="OFE13054.1"/>
    </source>
</evidence>
<dbReference type="GO" id="GO:0030288">
    <property type="term" value="C:outer membrane-bounded periplasmic space"/>
    <property type="evidence" value="ECO:0007669"/>
    <property type="project" value="TreeGrafter"/>
</dbReference>
<comment type="similarity">
    <text evidence="1">Belongs to the membrane fusion protein (MFP) (TC 8.A.1) family.</text>
</comment>
<dbReference type="GO" id="GO:0046914">
    <property type="term" value="F:transition metal ion binding"/>
    <property type="evidence" value="ECO:0007669"/>
    <property type="project" value="TreeGrafter"/>
</dbReference>
<dbReference type="STRING" id="1524254.PHACT_07815"/>
<evidence type="ECO:0000256" key="3">
    <source>
        <dbReference type="SAM" id="MobiDB-lite"/>
    </source>
</evidence>
<dbReference type="EMBL" id="MASR01000001">
    <property type="protein sequence ID" value="OFE13054.1"/>
    <property type="molecule type" value="Genomic_DNA"/>
</dbReference>
<feature type="domain" description="Multidrug resistance protein MdtA-like barrel-sandwich hybrid" evidence="5">
    <location>
        <begin position="100"/>
        <end position="163"/>
    </location>
</feature>
<dbReference type="PANTHER" id="PTHR30097">
    <property type="entry name" value="CATION EFFLUX SYSTEM PROTEIN CUSB"/>
    <property type="match status" value="1"/>
</dbReference>
<evidence type="ECO:0000313" key="9">
    <source>
        <dbReference type="Proteomes" id="UP000175669"/>
    </source>
</evidence>
<dbReference type="Pfam" id="PF25954">
    <property type="entry name" value="Beta-barrel_RND_2"/>
    <property type="match status" value="1"/>
</dbReference>
<feature type="domain" description="CzcB-like C-terminal circularly permuted SH3-like" evidence="7">
    <location>
        <begin position="254"/>
        <end position="314"/>
    </location>
</feature>
<gene>
    <name evidence="8" type="ORF">PHACT_07815</name>
</gene>
<comment type="caution">
    <text evidence="8">The sequence shown here is derived from an EMBL/GenBank/DDBJ whole genome shotgun (WGS) entry which is preliminary data.</text>
</comment>
<keyword evidence="4" id="KW-0732">Signal</keyword>
<dbReference type="Proteomes" id="UP000175669">
    <property type="component" value="Unassembled WGS sequence"/>
</dbReference>
<dbReference type="Pfam" id="PF25975">
    <property type="entry name" value="CzcB_C"/>
    <property type="match status" value="1"/>
</dbReference>
<dbReference type="AlphaFoldDB" id="A0A1E8CKX0"/>
<dbReference type="GO" id="GO:0060003">
    <property type="term" value="P:copper ion export"/>
    <property type="evidence" value="ECO:0007669"/>
    <property type="project" value="TreeGrafter"/>
</dbReference>
<dbReference type="InterPro" id="IPR011053">
    <property type="entry name" value="Single_hybrid_motif"/>
</dbReference>
<reference evidence="9" key="1">
    <citation type="submission" date="2016-07" db="EMBL/GenBank/DDBJ databases">
        <authorList>
            <person name="Florea S."/>
            <person name="Webb J.S."/>
            <person name="Jaromczyk J."/>
            <person name="Schardl C.L."/>
        </authorList>
    </citation>
    <scope>NUCLEOTIDE SEQUENCE [LARGE SCALE GENOMIC DNA]</scope>
    <source>
        <strain evidence="9">KCTC 42131</strain>
    </source>
</reference>
<evidence type="ECO:0000256" key="4">
    <source>
        <dbReference type="SAM" id="SignalP"/>
    </source>
</evidence>
<organism evidence="8 9">
    <name type="scientific">Pseudohongiella acticola</name>
    <dbReference type="NCBI Taxonomy" id="1524254"/>
    <lineage>
        <taxon>Bacteria</taxon>
        <taxon>Pseudomonadati</taxon>
        <taxon>Pseudomonadota</taxon>
        <taxon>Gammaproteobacteria</taxon>
        <taxon>Pseudomonadales</taxon>
        <taxon>Pseudohongiellaceae</taxon>
        <taxon>Pseudohongiella</taxon>
    </lineage>
</organism>
<feature type="compositionally biased region" description="Basic and acidic residues" evidence="3">
    <location>
        <begin position="26"/>
        <end position="44"/>
    </location>
</feature>
<keyword evidence="2" id="KW-0813">Transport</keyword>
<dbReference type="InterPro" id="IPR058792">
    <property type="entry name" value="Beta-barrel_RND_2"/>
</dbReference>
<evidence type="ECO:0000256" key="2">
    <source>
        <dbReference type="ARBA" id="ARBA00022448"/>
    </source>
</evidence>
<name>A0A1E8CKX0_9GAMM</name>
<feature type="signal peptide" evidence="4">
    <location>
        <begin position="1"/>
        <end position="18"/>
    </location>
</feature>
<sequence>MYSIKTLMMILMLVLSLAACGDAQHESDSRVDAQDEPHQGSHEANEDDSHEGHAEVEGRTHIEPETQQALGIVTEQAGPVVMAELVTAYGHIRTNTDQVTHISARFDGEIKQVHVAVGDRVETGQLLLDIESNESLNRYTMVASVSGLVTQRDANVGEQTNGGELLVITDLSSVWVDLEIFPSDREQIALGMPVSLRAGDMSTIHTGTIAMMLPQAQRNQAVIARVVLDNSNGRLIPGTWVSADIRTGEYEVPLAVRREALQSFRDATVVYVRDGDDFQARVLELGRQSGDWAEVLSGLAPGTRYVTENSYIVKADLEKSGASHNH</sequence>
<evidence type="ECO:0000256" key="1">
    <source>
        <dbReference type="ARBA" id="ARBA00009477"/>
    </source>
</evidence>
<evidence type="ECO:0000259" key="6">
    <source>
        <dbReference type="Pfam" id="PF25954"/>
    </source>
</evidence>
<proteinExistence type="inferred from homology"/>
<dbReference type="PANTHER" id="PTHR30097:SF4">
    <property type="entry name" value="SLR6042 PROTEIN"/>
    <property type="match status" value="1"/>
</dbReference>
<protein>
    <recommendedName>
        <fullName evidence="10">RND efflux pump membrane fusion protein barrel-sandwich domain-containing protein</fullName>
    </recommendedName>
</protein>
<dbReference type="GO" id="GO:0015679">
    <property type="term" value="P:plasma membrane copper ion transport"/>
    <property type="evidence" value="ECO:0007669"/>
    <property type="project" value="TreeGrafter"/>
</dbReference>
<dbReference type="InterPro" id="IPR058625">
    <property type="entry name" value="MdtA-like_BSH"/>
</dbReference>
<dbReference type="Gene3D" id="2.40.420.20">
    <property type="match status" value="1"/>
</dbReference>
<dbReference type="SUPFAM" id="SSF51230">
    <property type="entry name" value="Single hybrid motif"/>
    <property type="match status" value="1"/>
</dbReference>
<keyword evidence="9" id="KW-1185">Reference proteome</keyword>
<dbReference type="PROSITE" id="PS51257">
    <property type="entry name" value="PROKAR_LIPOPROTEIN"/>
    <property type="match status" value="1"/>
</dbReference>